<feature type="domain" description="HTH tetR-type" evidence="3">
    <location>
        <begin position="6"/>
        <end position="66"/>
    </location>
</feature>
<evidence type="ECO:0000259" key="3">
    <source>
        <dbReference type="PROSITE" id="PS50977"/>
    </source>
</evidence>
<dbReference type="AlphaFoldDB" id="A0A846XR29"/>
<proteinExistence type="predicted"/>
<dbReference type="PANTHER" id="PTHR30055">
    <property type="entry name" value="HTH-TYPE TRANSCRIPTIONAL REGULATOR RUTR"/>
    <property type="match status" value="1"/>
</dbReference>
<dbReference type="EMBL" id="JAAXOP010000002">
    <property type="protein sequence ID" value="NKY49533.1"/>
    <property type="molecule type" value="Genomic_DNA"/>
</dbReference>
<dbReference type="InterPro" id="IPR050109">
    <property type="entry name" value="HTH-type_TetR-like_transc_reg"/>
</dbReference>
<dbReference type="GO" id="GO:0000976">
    <property type="term" value="F:transcription cis-regulatory region binding"/>
    <property type="evidence" value="ECO:0007669"/>
    <property type="project" value="TreeGrafter"/>
</dbReference>
<dbReference type="PROSITE" id="PS50977">
    <property type="entry name" value="HTH_TETR_2"/>
    <property type="match status" value="1"/>
</dbReference>
<evidence type="ECO:0000256" key="1">
    <source>
        <dbReference type="ARBA" id="ARBA00023125"/>
    </source>
</evidence>
<sequence length="182" mass="20172">MAPPVRTPRRAWIEAGLAVLEEHGPDAVRVEPLAARLGVTRGGFYRQFGSRNELLEAMLDEWERRAVDDVVGQVEAEGGDPREKARRAGMLTFAEDLTPLDLAIRAWARRDDTVAQRLRKVDNARMDYLRSMLESSGVAERDLEAVALLAFSVVIGNHLIKADHPGQSRGDVVAHAAHLLFD</sequence>
<dbReference type="GO" id="GO:0003700">
    <property type="term" value="F:DNA-binding transcription factor activity"/>
    <property type="evidence" value="ECO:0007669"/>
    <property type="project" value="TreeGrafter"/>
</dbReference>
<reference evidence="4 5" key="1">
    <citation type="submission" date="2020-04" db="EMBL/GenBank/DDBJ databases">
        <title>MicrobeNet Type strains.</title>
        <authorList>
            <person name="Nicholson A.C."/>
        </authorList>
    </citation>
    <scope>NUCLEOTIDE SEQUENCE [LARGE SCALE GENOMIC DNA]</scope>
    <source>
        <strain evidence="4 5">JCM 12354</strain>
    </source>
</reference>
<dbReference type="PANTHER" id="PTHR30055:SF239">
    <property type="entry name" value="TRANSCRIPTIONAL REGULATORY PROTEIN"/>
    <property type="match status" value="1"/>
</dbReference>
<evidence type="ECO:0000313" key="5">
    <source>
        <dbReference type="Proteomes" id="UP000565711"/>
    </source>
</evidence>
<gene>
    <name evidence="4" type="ORF">HGA08_04810</name>
</gene>
<dbReference type="Gene3D" id="1.10.357.10">
    <property type="entry name" value="Tetracycline Repressor, domain 2"/>
    <property type="match status" value="1"/>
</dbReference>
<feature type="DNA-binding region" description="H-T-H motif" evidence="2">
    <location>
        <begin position="29"/>
        <end position="48"/>
    </location>
</feature>
<dbReference type="SUPFAM" id="SSF46689">
    <property type="entry name" value="Homeodomain-like"/>
    <property type="match status" value="1"/>
</dbReference>
<dbReference type="RefSeq" id="WP_067868012.1">
    <property type="nucleotide sequence ID" value="NZ_JAAXOP010000002.1"/>
</dbReference>
<dbReference type="Proteomes" id="UP000565711">
    <property type="component" value="Unassembled WGS sequence"/>
</dbReference>
<comment type="caution">
    <text evidence="4">The sequence shown here is derived from an EMBL/GenBank/DDBJ whole genome shotgun (WGS) entry which is preliminary data.</text>
</comment>
<protein>
    <submittedName>
        <fullName evidence="4">TetR/AcrR family transcriptional regulator</fullName>
    </submittedName>
</protein>
<keyword evidence="5" id="KW-1185">Reference proteome</keyword>
<name>A0A846XR29_9NOCA</name>
<keyword evidence="1 2" id="KW-0238">DNA-binding</keyword>
<dbReference type="InterPro" id="IPR009057">
    <property type="entry name" value="Homeodomain-like_sf"/>
</dbReference>
<evidence type="ECO:0000256" key="2">
    <source>
        <dbReference type="PROSITE-ProRule" id="PRU00335"/>
    </source>
</evidence>
<evidence type="ECO:0000313" key="4">
    <source>
        <dbReference type="EMBL" id="NKY49533.1"/>
    </source>
</evidence>
<dbReference type="Pfam" id="PF00440">
    <property type="entry name" value="TetR_N"/>
    <property type="match status" value="1"/>
</dbReference>
<dbReference type="InterPro" id="IPR001647">
    <property type="entry name" value="HTH_TetR"/>
</dbReference>
<organism evidence="4 5">
    <name type="scientific">Nocardia vermiculata</name>
    <dbReference type="NCBI Taxonomy" id="257274"/>
    <lineage>
        <taxon>Bacteria</taxon>
        <taxon>Bacillati</taxon>
        <taxon>Actinomycetota</taxon>
        <taxon>Actinomycetes</taxon>
        <taxon>Mycobacteriales</taxon>
        <taxon>Nocardiaceae</taxon>
        <taxon>Nocardia</taxon>
    </lineage>
</organism>
<accession>A0A846XR29</accession>